<dbReference type="OrthoDB" id="681112at2"/>
<evidence type="ECO:0000313" key="3">
    <source>
        <dbReference type="EMBL" id="PUZ22835.1"/>
    </source>
</evidence>
<feature type="chain" id="PRO_5015699478" description="Prolyl-tRNA synthetase" evidence="2">
    <location>
        <begin position="22"/>
        <end position="304"/>
    </location>
</feature>
<keyword evidence="2" id="KW-0732">Signal</keyword>
<feature type="compositionally biased region" description="Polar residues" evidence="1">
    <location>
        <begin position="40"/>
        <end position="49"/>
    </location>
</feature>
<comment type="caution">
    <text evidence="3">The sequence shown here is derived from an EMBL/GenBank/DDBJ whole genome shotgun (WGS) entry which is preliminary data.</text>
</comment>
<feature type="compositionally biased region" description="Low complexity" evidence="1">
    <location>
        <begin position="272"/>
        <end position="290"/>
    </location>
</feature>
<organism evidence="3 4">
    <name type="scientific">Chitinophaga parva</name>
    <dbReference type="NCBI Taxonomy" id="2169414"/>
    <lineage>
        <taxon>Bacteria</taxon>
        <taxon>Pseudomonadati</taxon>
        <taxon>Bacteroidota</taxon>
        <taxon>Chitinophagia</taxon>
        <taxon>Chitinophagales</taxon>
        <taxon>Chitinophagaceae</taxon>
        <taxon>Chitinophaga</taxon>
    </lineage>
</organism>
<dbReference type="Proteomes" id="UP000244450">
    <property type="component" value="Unassembled WGS sequence"/>
</dbReference>
<evidence type="ECO:0000256" key="2">
    <source>
        <dbReference type="SAM" id="SignalP"/>
    </source>
</evidence>
<gene>
    <name evidence="3" type="ORF">DCC81_20660</name>
</gene>
<proteinExistence type="predicted"/>
<evidence type="ECO:0000313" key="4">
    <source>
        <dbReference type="Proteomes" id="UP000244450"/>
    </source>
</evidence>
<feature type="region of interest" description="Disordered" evidence="1">
    <location>
        <begin position="243"/>
        <end position="304"/>
    </location>
</feature>
<dbReference type="EMBL" id="QCYK01000003">
    <property type="protein sequence ID" value="PUZ22835.1"/>
    <property type="molecule type" value="Genomic_DNA"/>
</dbReference>
<dbReference type="PROSITE" id="PS51257">
    <property type="entry name" value="PROKAR_LIPOPROTEIN"/>
    <property type="match status" value="1"/>
</dbReference>
<sequence length="304" mass="32680">MKLLLYSAVAATLVLSSCSSAYKAAQTPDDVYNSPSSSSRVATSRNADNGSTTTTTDDGGTYVTYDDGSQYDSDYGRRMDMFSGKYVSGSYSDYYSAPIGMSAYYGSPWYSYYPYSGFGLSYGMGYGWGLGFGLGIGLGWGYSPWYSPWYSPFYSPYYAYGYGYYPYYGGGYYHGGYYGGGHGYYYSNTVNRIRTNNMPTAGNGYNNNGGFIGGRTRTGVVANPGGRTTNVGVGNTRRVFAPSAGETSAGFNGRTRTFSQPNYQPVQNRTFSAPTRTFSAPSPSFSAPRSSGGGGGFSGGGRRR</sequence>
<feature type="compositionally biased region" description="Low complexity" evidence="1">
    <location>
        <begin position="50"/>
        <end position="61"/>
    </location>
</feature>
<name>A0A2T7BCM9_9BACT</name>
<evidence type="ECO:0008006" key="5">
    <source>
        <dbReference type="Google" id="ProtNLM"/>
    </source>
</evidence>
<accession>A0A2T7BCM9</accession>
<evidence type="ECO:0000256" key="1">
    <source>
        <dbReference type="SAM" id="MobiDB-lite"/>
    </source>
</evidence>
<dbReference type="AlphaFoldDB" id="A0A2T7BCM9"/>
<feature type="region of interest" description="Disordered" evidence="1">
    <location>
        <begin position="27"/>
        <end position="61"/>
    </location>
</feature>
<feature type="compositionally biased region" description="Gly residues" evidence="1">
    <location>
        <begin position="291"/>
        <end position="304"/>
    </location>
</feature>
<feature type="compositionally biased region" description="Polar residues" evidence="1">
    <location>
        <begin position="245"/>
        <end position="271"/>
    </location>
</feature>
<dbReference type="RefSeq" id="WP_108688580.1">
    <property type="nucleotide sequence ID" value="NZ_QCYK01000003.1"/>
</dbReference>
<feature type="signal peptide" evidence="2">
    <location>
        <begin position="1"/>
        <end position="21"/>
    </location>
</feature>
<keyword evidence="4" id="KW-1185">Reference proteome</keyword>
<reference evidence="3 4" key="1">
    <citation type="submission" date="2018-04" db="EMBL/GenBank/DDBJ databases">
        <title>Chitinophaga fuyangensis sp. nov., isolated from soil in a chemical factory.</title>
        <authorList>
            <person name="Chen K."/>
        </authorList>
    </citation>
    <scope>NUCLEOTIDE SEQUENCE [LARGE SCALE GENOMIC DNA]</scope>
    <source>
        <strain evidence="3 4">LY-1</strain>
    </source>
</reference>
<protein>
    <recommendedName>
        <fullName evidence="5">Prolyl-tRNA synthetase</fullName>
    </recommendedName>
</protein>